<evidence type="ECO:0000313" key="2">
    <source>
        <dbReference type="Proteomes" id="UP000828390"/>
    </source>
</evidence>
<comment type="caution">
    <text evidence="1">The sequence shown here is derived from an EMBL/GenBank/DDBJ whole genome shotgun (WGS) entry which is preliminary data.</text>
</comment>
<accession>A0A9D4CX97</accession>
<reference evidence="1" key="2">
    <citation type="submission" date="2020-11" db="EMBL/GenBank/DDBJ databases">
        <authorList>
            <person name="McCartney M.A."/>
            <person name="Auch B."/>
            <person name="Kono T."/>
            <person name="Mallez S."/>
            <person name="Becker A."/>
            <person name="Gohl D.M."/>
            <person name="Silverstein K.A.T."/>
            <person name="Koren S."/>
            <person name="Bechman K.B."/>
            <person name="Herman A."/>
            <person name="Abrahante J.E."/>
            <person name="Garbe J."/>
        </authorList>
    </citation>
    <scope>NUCLEOTIDE SEQUENCE</scope>
    <source>
        <strain evidence="1">Duluth1</strain>
        <tissue evidence="1">Whole animal</tissue>
    </source>
</reference>
<reference evidence="1" key="1">
    <citation type="journal article" date="2019" name="bioRxiv">
        <title>The Genome of the Zebra Mussel, Dreissena polymorpha: A Resource for Invasive Species Research.</title>
        <authorList>
            <person name="McCartney M.A."/>
            <person name="Auch B."/>
            <person name="Kono T."/>
            <person name="Mallez S."/>
            <person name="Zhang Y."/>
            <person name="Obille A."/>
            <person name="Becker A."/>
            <person name="Abrahante J.E."/>
            <person name="Garbe J."/>
            <person name="Badalamenti J.P."/>
            <person name="Herman A."/>
            <person name="Mangelson H."/>
            <person name="Liachko I."/>
            <person name="Sullivan S."/>
            <person name="Sone E.D."/>
            <person name="Koren S."/>
            <person name="Silverstein K.A.T."/>
            <person name="Beckman K.B."/>
            <person name="Gohl D.M."/>
        </authorList>
    </citation>
    <scope>NUCLEOTIDE SEQUENCE</scope>
    <source>
        <strain evidence="1">Duluth1</strain>
        <tissue evidence="1">Whole animal</tissue>
    </source>
</reference>
<keyword evidence="2" id="KW-1185">Reference proteome</keyword>
<name>A0A9D4CX97_DREPO</name>
<dbReference type="AlphaFoldDB" id="A0A9D4CX97"/>
<organism evidence="1 2">
    <name type="scientific">Dreissena polymorpha</name>
    <name type="common">Zebra mussel</name>
    <name type="synonym">Mytilus polymorpha</name>
    <dbReference type="NCBI Taxonomy" id="45954"/>
    <lineage>
        <taxon>Eukaryota</taxon>
        <taxon>Metazoa</taxon>
        <taxon>Spiralia</taxon>
        <taxon>Lophotrochozoa</taxon>
        <taxon>Mollusca</taxon>
        <taxon>Bivalvia</taxon>
        <taxon>Autobranchia</taxon>
        <taxon>Heteroconchia</taxon>
        <taxon>Euheterodonta</taxon>
        <taxon>Imparidentia</taxon>
        <taxon>Neoheterodontei</taxon>
        <taxon>Myida</taxon>
        <taxon>Dreissenoidea</taxon>
        <taxon>Dreissenidae</taxon>
        <taxon>Dreissena</taxon>
    </lineage>
</organism>
<protein>
    <submittedName>
        <fullName evidence="1">Uncharacterized protein</fullName>
    </submittedName>
</protein>
<dbReference type="Proteomes" id="UP000828390">
    <property type="component" value="Unassembled WGS sequence"/>
</dbReference>
<gene>
    <name evidence="1" type="ORF">DPMN_040208</name>
</gene>
<evidence type="ECO:0000313" key="1">
    <source>
        <dbReference type="EMBL" id="KAH3733774.1"/>
    </source>
</evidence>
<dbReference type="EMBL" id="JAIWYP010000011">
    <property type="protein sequence ID" value="KAH3733774.1"/>
    <property type="molecule type" value="Genomic_DNA"/>
</dbReference>
<sequence>MVNLSRKAGENRVERLLNVGNVFPVEKRYSVGGRFARAFTQQPGSDVGRMAGLAYARNNRVYHIAENTSSVSRRPVTDDSGSGLLQTK</sequence>
<proteinExistence type="predicted"/>